<protein>
    <submittedName>
        <fullName evidence="1">PD-(D/E)XK nuclease superfamily protein</fullName>
    </submittedName>
</protein>
<dbReference type="AlphaFoldDB" id="A0A327X1J8"/>
<dbReference type="EMBL" id="QLMC01000002">
    <property type="protein sequence ID" value="RAK00391.1"/>
    <property type="molecule type" value="Genomic_DNA"/>
</dbReference>
<sequence length="339" mass="39587">MTGYMEVQKPNLFSFATSELSQDAFICWLASWAKPELKETDPLLHQTAQQFIASLILKCKREVPEINTIDVQRQDDRIDVLIVVNKEQDDRLAILIEDKTHTNHHSGQLDRYYSLVSGEKYAFREEQIIPIFFKTGYQSYFDVGRYQLYLRSDFLNVLREGKANGVANAIYDDFLAHLERLESAVNQYVQKPFNDWIATDWIGFYMNLYTELSEFRGANWNYVANPAGGFYGFWWGFVDTDQHYSAYLQLEQNKLCFKIEVPLEENRVTARAKAYDLLLEVTQNADMKFVRPARMGNGRYMTVLVMDGDYRLYSNGTLDLKNTVERLRALTYLLMNAFK</sequence>
<name>A0A327X1J8_LARAB</name>
<proteinExistence type="predicted"/>
<accession>A0A327X1J8</accession>
<organism evidence="1 2">
    <name type="scientific">Larkinella arboricola</name>
    <dbReference type="NCBI Taxonomy" id="643671"/>
    <lineage>
        <taxon>Bacteria</taxon>
        <taxon>Pseudomonadati</taxon>
        <taxon>Bacteroidota</taxon>
        <taxon>Cytophagia</taxon>
        <taxon>Cytophagales</taxon>
        <taxon>Spirosomataceae</taxon>
        <taxon>Larkinella</taxon>
    </lineage>
</organism>
<dbReference type="Pfam" id="PF14281">
    <property type="entry name" value="PDDEXK_4"/>
    <property type="match status" value="1"/>
</dbReference>
<keyword evidence="2" id="KW-1185">Reference proteome</keyword>
<reference evidence="1 2" key="1">
    <citation type="submission" date="2018-06" db="EMBL/GenBank/DDBJ databases">
        <title>Genomic Encyclopedia of Archaeal and Bacterial Type Strains, Phase II (KMG-II): from individual species to whole genera.</title>
        <authorList>
            <person name="Goeker M."/>
        </authorList>
    </citation>
    <scope>NUCLEOTIDE SEQUENCE [LARGE SCALE GENOMIC DNA]</scope>
    <source>
        <strain evidence="1 2">DSM 21851</strain>
    </source>
</reference>
<dbReference type="Proteomes" id="UP000248790">
    <property type="component" value="Unassembled WGS sequence"/>
</dbReference>
<dbReference type="InterPro" id="IPR029470">
    <property type="entry name" value="PDDEXK_4"/>
</dbReference>
<gene>
    <name evidence="1" type="ORF">LX87_02093</name>
</gene>
<evidence type="ECO:0000313" key="2">
    <source>
        <dbReference type="Proteomes" id="UP000248790"/>
    </source>
</evidence>
<evidence type="ECO:0000313" key="1">
    <source>
        <dbReference type="EMBL" id="RAK00391.1"/>
    </source>
</evidence>
<comment type="caution">
    <text evidence="1">The sequence shown here is derived from an EMBL/GenBank/DDBJ whole genome shotgun (WGS) entry which is preliminary data.</text>
</comment>